<proteinExistence type="predicted"/>
<accession>A0A6J5MF54</accession>
<dbReference type="GO" id="GO:0003830">
    <property type="term" value="F:beta-1,4-mannosylglycoprotein 4-beta-N-acetylglucosaminyltransferase activity"/>
    <property type="evidence" value="ECO:0007669"/>
    <property type="project" value="InterPro"/>
</dbReference>
<dbReference type="PANTHER" id="PTHR12224:SF0">
    <property type="entry name" value="BETA-1,4-MANNOSYL-GLYCOPROTEIN 4-BETA-N-ACETYLGLUCOSAMINYLTRANSFERASE"/>
    <property type="match status" value="1"/>
</dbReference>
<reference evidence="1" key="1">
    <citation type="submission" date="2020-04" db="EMBL/GenBank/DDBJ databases">
        <authorList>
            <person name="Chiriac C."/>
            <person name="Salcher M."/>
            <person name="Ghai R."/>
            <person name="Kavagutti S V."/>
        </authorList>
    </citation>
    <scope>NUCLEOTIDE SEQUENCE</scope>
</reference>
<dbReference type="Pfam" id="PF04724">
    <property type="entry name" value="Glyco_transf_17"/>
    <property type="match status" value="1"/>
</dbReference>
<dbReference type="GO" id="GO:0016020">
    <property type="term" value="C:membrane"/>
    <property type="evidence" value="ECO:0007669"/>
    <property type="project" value="InterPro"/>
</dbReference>
<gene>
    <name evidence="1" type="ORF">UFOVP447_1</name>
</gene>
<name>A0A6J5MF54_9CAUD</name>
<dbReference type="EMBL" id="LR796423">
    <property type="protein sequence ID" value="CAB4142359.1"/>
    <property type="molecule type" value="Genomic_DNA"/>
</dbReference>
<dbReference type="InterPro" id="IPR006813">
    <property type="entry name" value="Glyco_trans_17"/>
</dbReference>
<sequence length="199" mass="23334">MIIDCCTFLNELDMLEARLEYLNDHVDYFVVVESNYTFNGNEKPYHIQNNMERFEKYGDRFIYLPLQVSTAGYDFTKLEERNQWAMERQQRNAMAQPLDRFASDDIVIFGDVDEIPNRNAIQEAAAAVRNGERVVAFEQDFFYFNFDQLNANKWPGTLISTVGQVRAFTPELFRANRYTYPRIGGGGWHLSYWGSPYQI</sequence>
<organism evidence="1">
    <name type="scientific">uncultured Caudovirales phage</name>
    <dbReference type="NCBI Taxonomy" id="2100421"/>
    <lineage>
        <taxon>Viruses</taxon>
        <taxon>Duplodnaviria</taxon>
        <taxon>Heunggongvirae</taxon>
        <taxon>Uroviricota</taxon>
        <taxon>Caudoviricetes</taxon>
        <taxon>Peduoviridae</taxon>
        <taxon>Maltschvirus</taxon>
        <taxon>Maltschvirus maltsch</taxon>
    </lineage>
</organism>
<dbReference type="PANTHER" id="PTHR12224">
    <property type="entry name" value="BETA-1,4-MANNOSYL-GLYCOPROTEIN BETA-1,4-N-ACETYLGLUCOSAMINYL-TRANSFERASE"/>
    <property type="match status" value="1"/>
</dbReference>
<keyword evidence="1" id="KW-0808">Transferase</keyword>
<feature type="non-terminal residue" evidence="1">
    <location>
        <position position="199"/>
    </location>
</feature>
<protein>
    <submittedName>
        <fullName evidence="1">Glycosyl transferase, family 17</fullName>
    </submittedName>
</protein>
<dbReference type="GO" id="GO:0006044">
    <property type="term" value="P:N-acetylglucosamine metabolic process"/>
    <property type="evidence" value="ECO:0007669"/>
    <property type="project" value="TreeGrafter"/>
</dbReference>
<evidence type="ECO:0000313" key="1">
    <source>
        <dbReference type="EMBL" id="CAB4142359.1"/>
    </source>
</evidence>